<sequence>MIQQPKKILQLLSFDQFTSILKYQSQLQKQQNCYNFKDFLKQKLMTHVLYFGVGEFALQMQTLTFENQKLQRIIFPQNKYSKDPNKTSRKGEQELCFINVQCCEQNTFLIDNQYNLWGFGSSQFSQLGLQQSSVVSPVNISQITQNLYKSVSGGTGYVVAYSTNKKLYVWGNWHQLNYGEVLKLSEKQGYSEQIDQQYQISCLDITYNFSILKNIENERRQSYLPNHQAEVLALKCVGTTTYLLTPNQLYCLGLQLQFQVQFVGIACGKKHILAWDDQGKVWSWGEFADGKLGYMDFILQDQKEPKQIENITSNIVSCACGLNYSIALDAKGDIYGWGKGPFKMDLSIAVTPTKLCQKQRPFIKIMAGDSHFGALDLQGQLFGWGINQKNCLGNLQDKTRYPQLFELKNIKVIDAAMGSTSTVLIVPINENYKIPNLNIDQYTSHQQKRIKEETAFMKDFADRKNRLDQIQFKSPTQNYCDTPISFKSSSNYEEAVFLLKRMKNQADSLKDNQRFKHSPSSVHFTTDIPNSQTQITYQDYDDVTARLKQLENENYLYIPLCQSTTPNTNQYIDQKDDHEDLLNYENDMLKLQYILMVKSQDESKLLKNLLNDPKKHQQETLSQFFLKQRILKYKQNNRGLNDKKKFHDKYDTFDPYFLTNVKRDIKILNEQRKEIFCLKQKQREQINREISEKMQLTKLPLQNRDEIIKCIQNKAHEKDQRLKLVQLKKKENYVGKMNLIQQQILEKTPEFKYKKRLDTIKTKQNLQILNMILIYLNTENICQMIQETSQRGLELKRMMFKEHMKARIIQNTIRKRNVIKRIKQKLGLRQKKILLSFIFRFKINFRIKSKYGYLRKINLFHLKNQLIVKVAINLKTIIIKTETIQKFCKLYNNMFYVQLSYLNYKWDEYLKQCFKGNMPEKEREEIKQYELPNLIEKQNHIIKKLTAPLKLKNCFLNELKFKLKPVLKATELKTNLLKKVKTIVQIDEDLQDVDVKCSDRVLLPYTKYIENIALSVASKIRFDYQMMTQLDVHEKVFMEELNVKFEILKEQLERLRRDHFRQMRDFYAKLNEYKENHKQQINIDRGKAMIRFKVDGPEFRILKQKDDQDLKLILSKREMARKKYGQNTIIYKDVIFNKIRQLQQDQYPFPNLIIKLSENMYADNRPKFRLKFNQHEWTRLFNQYQQELKQRYTIIMNEVRKNFSQKTKQIKSKKVVQRTRVLKTES</sequence>
<evidence type="ECO:0008006" key="4">
    <source>
        <dbReference type="Google" id="ProtNLM"/>
    </source>
</evidence>
<evidence type="ECO:0000313" key="2">
    <source>
        <dbReference type="EMBL" id="CAD8051493.1"/>
    </source>
</evidence>
<proteinExistence type="predicted"/>
<feature type="repeat" description="RCC1" evidence="1">
    <location>
        <begin position="379"/>
        <end position="428"/>
    </location>
</feature>
<dbReference type="PROSITE" id="PS50012">
    <property type="entry name" value="RCC1_3"/>
    <property type="match status" value="4"/>
</dbReference>
<organism evidence="2 3">
    <name type="scientific">Paramecium primaurelia</name>
    <dbReference type="NCBI Taxonomy" id="5886"/>
    <lineage>
        <taxon>Eukaryota</taxon>
        <taxon>Sar</taxon>
        <taxon>Alveolata</taxon>
        <taxon>Ciliophora</taxon>
        <taxon>Intramacronucleata</taxon>
        <taxon>Oligohymenophorea</taxon>
        <taxon>Peniculida</taxon>
        <taxon>Parameciidae</taxon>
        <taxon>Paramecium</taxon>
    </lineage>
</organism>
<name>A0A8S1KAD7_PARPR</name>
<gene>
    <name evidence="2" type="ORF">PPRIM_AZ9-3.1.T0180124</name>
</gene>
<evidence type="ECO:0000313" key="3">
    <source>
        <dbReference type="Proteomes" id="UP000688137"/>
    </source>
</evidence>
<comment type="caution">
    <text evidence="2">The sequence shown here is derived from an EMBL/GenBank/DDBJ whole genome shotgun (WGS) entry which is preliminary data.</text>
</comment>
<feature type="repeat" description="RCC1" evidence="1">
    <location>
        <begin position="332"/>
        <end position="378"/>
    </location>
</feature>
<reference evidence="2" key="1">
    <citation type="submission" date="2021-01" db="EMBL/GenBank/DDBJ databases">
        <authorList>
            <consortium name="Genoscope - CEA"/>
            <person name="William W."/>
        </authorList>
    </citation>
    <scope>NUCLEOTIDE SEQUENCE</scope>
</reference>
<feature type="repeat" description="RCC1" evidence="1">
    <location>
        <begin position="112"/>
        <end position="164"/>
    </location>
</feature>
<evidence type="ECO:0000256" key="1">
    <source>
        <dbReference type="PROSITE-ProRule" id="PRU00235"/>
    </source>
</evidence>
<dbReference type="InterPro" id="IPR000408">
    <property type="entry name" value="Reg_chr_condens"/>
</dbReference>
<dbReference type="GO" id="GO:0005737">
    <property type="term" value="C:cytoplasm"/>
    <property type="evidence" value="ECO:0007669"/>
    <property type="project" value="TreeGrafter"/>
</dbReference>
<dbReference type="AlphaFoldDB" id="A0A8S1KAD7"/>
<dbReference type="EMBL" id="CAJJDM010000014">
    <property type="protein sequence ID" value="CAD8051493.1"/>
    <property type="molecule type" value="Genomic_DNA"/>
</dbReference>
<dbReference type="Pfam" id="PF00415">
    <property type="entry name" value="RCC1"/>
    <property type="match status" value="2"/>
</dbReference>
<dbReference type="OMA" id="KEETAFM"/>
<accession>A0A8S1KAD7</accession>
<dbReference type="PANTHER" id="PTHR45982:SF1">
    <property type="entry name" value="REGULATOR OF CHROMOSOME CONDENSATION"/>
    <property type="match status" value="1"/>
</dbReference>
<dbReference type="Proteomes" id="UP000688137">
    <property type="component" value="Unassembled WGS sequence"/>
</dbReference>
<dbReference type="PANTHER" id="PTHR45982">
    <property type="entry name" value="REGULATOR OF CHROMOSOME CONDENSATION"/>
    <property type="match status" value="1"/>
</dbReference>
<dbReference type="InterPro" id="IPR051553">
    <property type="entry name" value="Ran_GTPase-activating"/>
</dbReference>
<dbReference type="GO" id="GO:0005085">
    <property type="term" value="F:guanyl-nucleotide exchange factor activity"/>
    <property type="evidence" value="ECO:0007669"/>
    <property type="project" value="TreeGrafter"/>
</dbReference>
<protein>
    <recommendedName>
        <fullName evidence="4">Regulator of chromosome condensation 1/beta-lactamase-inhibitor protein II</fullName>
    </recommendedName>
</protein>
<feature type="repeat" description="RCC1" evidence="1">
    <location>
        <begin position="279"/>
        <end position="331"/>
    </location>
</feature>
<keyword evidence="3" id="KW-1185">Reference proteome</keyword>